<comment type="caution">
    <text evidence="2">The sequence shown here is derived from an EMBL/GenBank/DDBJ whole genome shotgun (WGS) entry which is preliminary data.</text>
</comment>
<evidence type="ECO:0000256" key="1">
    <source>
        <dbReference type="SAM" id="MobiDB-lite"/>
    </source>
</evidence>
<reference evidence="2 3" key="1">
    <citation type="submission" date="2014-06" db="EMBL/GenBank/DDBJ databases">
        <title>The Genome of the Aflatoxigenic Filamentous Fungus Aspergillus nomius.</title>
        <authorList>
            <person name="Moore M.G."/>
            <person name="Shannon B.M."/>
            <person name="Brian M.M."/>
        </authorList>
    </citation>
    <scope>NUCLEOTIDE SEQUENCE [LARGE SCALE GENOMIC DNA]</scope>
    <source>
        <strain evidence="2 3">NRRL 13137</strain>
    </source>
</reference>
<accession>A0A0L1IWX8</accession>
<dbReference type="EMBL" id="JNOM01000234">
    <property type="protein sequence ID" value="KNG83987.1"/>
    <property type="molecule type" value="Genomic_DNA"/>
</dbReference>
<dbReference type="RefSeq" id="XP_015404910.1">
    <property type="nucleotide sequence ID" value="XM_015553024.1"/>
</dbReference>
<evidence type="ECO:0000313" key="2">
    <source>
        <dbReference type="EMBL" id="KNG83987.1"/>
    </source>
</evidence>
<sequence>MSTISDNTTHTTSNETNSHTTSYSYARMNMATDSRASNTHTTIDDMESFSSMPTTITTASSLTSLYTTSNDSFVSSEDEHSSSLATTTDSWTECDLGPIPESNSTMSNWPLYIQQTPWELDSDTESEDAVLNPHCPTITLTTLTLATLSNTRVSPCRDNSVPLTLGENLVIRSPTFTINELITDPTPWTRLTLVTRLLTRDIQAQTQDTPWTKLSTAYPRVEMWGGKKVGYTTLWRIDRVFRNHGICIRGFGLHAGYLSGLARLVWVPVIRLEAAKEVPVGAWRGAVREIGLAGGWDLGLDGEGKVEVDVDVDVDFGRAWLDIDGLTVSSSSSLEGGDREERARECWVYVGGRG</sequence>
<evidence type="ECO:0000313" key="3">
    <source>
        <dbReference type="Proteomes" id="UP000037505"/>
    </source>
</evidence>
<gene>
    <name evidence="2" type="ORF">ANOM_007768</name>
</gene>
<dbReference type="Proteomes" id="UP000037505">
    <property type="component" value="Unassembled WGS sequence"/>
</dbReference>
<name>A0A0L1IWX8_ASPN3</name>
<feature type="compositionally biased region" description="Low complexity" evidence="1">
    <location>
        <begin position="7"/>
        <end position="22"/>
    </location>
</feature>
<keyword evidence="3" id="KW-1185">Reference proteome</keyword>
<dbReference type="OrthoDB" id="4501403at2759"/>
<dbReference type="GeneID" id="26809572"/>
<feature type="region of interest" description="Disordered" evidence="1">
    <location>
        <begin position="72"/>
        <end position="93"/>
    </location>
</feature>
<proteinExistence type="predicted"/>
<organism evidence="2 3">
    <name type="scientific">Aspergillus nomiae NRRL (strain ATCC 15546 / NRRL 13137 / CBS 260.88 / M93)</name>
    <dbReference type="NCBI Taxonomy" id="1509407"/>
    <lineage>
        <taxon>Eukaryota</taxon>
        <taxon>Fungi</taxon>
        <taxon>Dikarya</taxon>
        <taxon>Ascomycota</taxon>
        <taxon>Pezizomycotina</taxon>
        <taxon>Eurotiomycetes</taxon>
        <taxon>Eurotiomycetidae</taxon>
        <taxon>Eurotiales</taxon>
        <taxon>Aspergillaceae</taxon>
        <taxon>Aspergillus</taxon>
        <taxon>Aspergillus subgen. Circumdati</taxon>
    </lineage>
</organism>
<dbReference type="AlphaFoldDB" id="A0A0L1IWX8"/>
<protein>
    <submittedName>
        <fullName evidence="2">Uncharacterized protein</fullName>
    </submittedName>
</protein>
<feature type="region of interest" description="Disordered" evidence="1">
    <location>
        <begin position="1"/>
        <end position="22"/>
    </location>
</feature>